<gene>
    <name evidence="1" type="primary">APC1</name>
    <name evidence="1" type="ORF">IWQ57_000490</name>
</gene>
<keyword evidence="2" id="KW-1185">Reference proteome</keyword>
<accession>A0ACC1K7C1</accession>
<evidence type="ECO:0000313" key="2">
    <source>
        <dbReference type="Proteomes" id="UP001140234"/>
    </source>
</evidence>
<evidence type="ECO:0000313" key="1">
    <source>
        <dbReference type="EMBL" id="KAJ2775227.1"/>
    </source>
</evidence>
<comment type="caution">
    <text evidence="1">The sequence shown here is derived from an EMBL/GenBank/DDBJ whole genome shotgun (WGS) entry which is preliminary data.</text>
</comment>
<protein>
    <submittedName>
        <fullName evidence="1">Anaphase-promoting complex subunit 1</fullName>
    </submittedName>
</protein>
<name>A0ACC1K7C1_9FUNG</name>
<organism evidence="1 2">
    <name type="scientific">Coemansia nantahalensis</name>
    <dbReference type="NCBI Taxonomy" id="2789366"/>
    <lineage>
        <taxon>Eukaryota</taxon>
        <taxon>Fungi</taxon>
        <taxon>Fungi incertae sedis</taxon>
        <taxon>Zoopagomycota</taxon>
        <taxon>Kickxellomycotina</taxon>
        <taxon>Kickxellomycetes</taxon>
        <taxon>Kickxellales</taxon>
        <taxon>Kickxellaceae</taxon>
        <taxon>Coemansia</taxon>
    </lineage>
</organism>
<dbReference type="Proteomes" id="UP001140234">
    <property type="component" value="Unassembled WGS sequence"/>
</dbReference>
<proteinExistence type="predicted"/>
<sequence>MDRQPAATLDDPATGRHKAYATGGAISWTVDGRFVRSFRLDRVAGAGGVGPGVEHVVFARFSDGGGGGGAAEVALCLFRVDTLGIHCQSGAAFTIALPFGVRSVHALQVGLLVQRRAADAADAGGLAASLPTLFSLLGPRSEFKMLGLSRAPDLDRMRRQTGRQLMLSPTPARTDGPGAAIPVFNDPDVVLIGTAASRRSPGAQFVLCWDAAARRHVVYQCVIVAAAAAEGEYDDLPGDSGSGTESAASQLSGMGTLSASRPRLARQASMSVQRRSSAAISAAAMASKRKSGYGSAVKSDRRSSMLGRVSFNDSPGPNYAADVFREQRQMRAEAVLQLFWTDRRPRADGRGGDALDARICVVQSVSGADVVCVLNPDSEAVIGLDAASLKEAFRHSARAAAPVSATRAGLDDLLLVSPSGDLLLALGGGCGNSKPIPLPGLARAGAVGIRYTEGPWAAVAVAGCSGLELVSTRVRISRLATALAGALSYVLSRAAFPLLWRSIVASLLGVTSAGEELERVSALLLHGSDGGVPVVLPPRVKSELRDRAAAVLFALQLVHEDAALYRAEPPERLAAVGRLLVCFALQNGQLCAYQALLRAGHPPPSHDALPLQSSRQRVGDSGPAVLPCLARWALATLDVGGARPAPFPMLPSITGLFGIDDAEPAHAAAAALNLLGATADVIYQLAAGRDAALVLRRLAGDEAPALLVQQLAPDVQWLVAAAAERLQQLCLQSWPPNVLALLGRQDIPANAAGVVASGASSGGAGPLTQPPDAMDVVELCDGVLGHPALPGQPGGAGARQSAESHEFGLLAFGRDLRVDEAERLLDSSGTTHTASAAPDDEGDGGAKEPYLAALAQRVLALAPGQALLRFSTRDLNAQDALAISPPAVRAQFRGQKTAAVWDPADADVRWPLFHSGVAAALALERDQLRQAHPSWVLLNWPAEPAPDAADASAEHRAFGRALASHAGFLLGMGLLSHDASPPADGGASPAGRPPRNGPLCNMPPWQAFKYLSRRDGLTSIALLLGCACAHRGSMNGPVNKILSLHIPNLLPPGSSELMLLSYGTQAAAMLGLGLLFMRSQNRRMVEVMLHELSSVACTAHGAAADRLDAASGDPAESSPECYSLAAGFALGLVALGRGMSARTLADLHLLDSLSAAMGGTAGAAHPQEHAAAAGSAVSDLGATAAIGLVFLGTGYGPAAQRLALPQMLQHLRTADPFSVLWRVLMRSLIMLDDVEPTAAWVESNLPRACAPSGRPELPPDLCRVRLHVVTAACFAVALRHVGSEDPRAHAVTLAYFDELEAIVARPALGYEASLTRAAAQSCLDAVAVAAALVMAGSGDIATMRRLRALHSATAARSYGNHMASHMALGILFLGGGARFTIARSPESMALLLVALFPRFPQHFGDNHEHLQAWRPLWALCVVPRCLVVRDVRSGAMCRDAAVTLAGLTADGARWSSTVVPPVPFPSLAGVQTASVAAPGYLPVCVDLSPRSYARRLLLRRRVLYMQSSALSFPIDAAPGPPPLLRYQRWLADTEARVDNVCALLARASDEGPAHIPDLAAAVRAIGRLRLCARAPRCALLAGGRGSGRTGRWAEDTYLAWLRVRRRVLELGQTTIARRLLVEYWTADQLPDAAPGVAPVVAVLHAALDLPGPSDAAELAKQIPLAQLADHLLHCDPVCQ</sequence>
<dbReference type="EMBL" id="JANBUJ010000030">
    <property type="protein sequence ID" value="KAJ2775227.1"/>
    <property type="molecule type" value="Genomic_DNA"/>
</dbReference>
<reference evidence="1" key="1">
    <citation type="submission" date="2022-07" db="EMBL/GenBank/DDBJ databases">
        <title>Phylogenomic reconstructions and comparative analyses of Kickxellomycotina fungi.</title>
        <authorList>
            <person name="Reynolds N.K."/>
            <person name="Stajich J.E."/>
            <person name="Barry K."/>
            <person name="Grigoriev I.V."/>
            <person name="Crous P."/>
            <person name="Smith M.E."/>
        </authorList>
    </citation>
    <scope>NUCLEOTIDE SEQUENCE</scope>
    <source>
        <strain evidence="1">CBS 109366</strain>
    </source>
</reference>